<dbReference type="EMBL" id="CAINUL010000015">
    <property type="protein sequence ID" value="CAD0113066.1"/>
    <property type="molecule type" value="Genomic_DNA"/>
</dbReference>
<dbReference type="SMART" id="SM00320">
    <property type="entry name" value="WD40"/>
    <property type="match status" value="1"/>
</dbReference>
<keyword evidence="3" id="KW-1185">Reference proteome</keyword>
<dbReference type="Gene3D" id="2.130.10.10">
    <property type="entry name" value="YVTN repeat-like/Quinoprotein amine dehydrogenase"/>
    <property type="match status" value="1"/>
</dbReference>
<feature type="compositionally biased region" description="Acidic residues" evidence="1">
    <location>
        <begin position="650"/>
        <end position="662"/>
    </location>
</feature>
<protein>
    <recommendedName>
        <fullName evidence="4">WD40 repeat-like protein</fullName>
    </recommendedName>
</protein>
<evidence type="ECO:0008006" key="4">
    <source>
        <dbReference type="Google" id="ProtNLM"/>
    </source>
</evidence>
<dbReference type="AlphaFoldDB" id="A0A9N8PU76"/>
<evidence type="ECO:0000313" key="2">
    <source>
        <dbReference type="EMBL" id="CAD0113066.1"/>
    </source>
</evidence>
<comment type="caution">
    <text evidence="2">The sequence shown here is derived from an EMBL/GenBank/DDBJ whole genome shotgun (WGS) entry which is preliminary data.</text>
</comment>
<sequence>MSDPDLRDHLSSYPGHSLRRGSTLQGLRFDSRMIRSRRGSAISSLSQTPHPCDDSAYHLPGHLEDPDHGGASLTWANIDSFPGSGRYSRQYMPLQETTESSWNLTEGGVGIATQADFHENRPDQHFSTYDRPPGHFVNNEFMTTRYQHATVTSRAPYTSAPSGLSGNIAIDVHLTPHSTTPSVFPSSPTETSSTRWPTTDATLTNPSIQPTQELHYDASTWVDFNVAEFLDHWDIQYHMGEAGLMHVDDERKRRWRPANRMPFGAYDLQGLNWTALNTSRSQARLARKMLYPLRYSWTPQATYDEDSICRQQRMYASKDFYPHHKASHSHGQLRNVLAARSRNDVFYASKSKVMHTSLSCPAYTEVVMNFSGASTNPNQAGDTHITTIAVSPATDFDGYCSDAVLVTGGLEGEYALLNLNSTLGDRPTEGFVTVAEQKETTHVHILSHRRTGALGAAFCSNDSKVRILDIGTNSWSAEFEYGHQINCAATSPDGRLRMIVGDTCESLITDAERGNVLFRMRQHTGYGFACAWAADGWHVATGSEDGKVVVYDARRWDMPLAALACEMSCARSLHFTTSNRGGASLVVAESDDIVSVYDATDWNDKQTIDFFGSVVGAVSVEDGEELIVANGDETVGGLMVFERRPHIPEEPDEFDESDDDDDRPPRVQYSSGQVPSFDDLML</sequence>
<dbReference type="InterPro" id="IPR001680">
    <property type="entry name" value="WD40_rpt"/>
</dbReference>
<dbReference type="Proteomes" id="UP000745764">
    <property type="component" value="Unassembled WGS sequence"/>
</dbReference>
<dbReference type="InterPro" id="IPR015943">
    <property type="entry name" value="WD40/YVTN_repeat-like_dom_sf"/>
</dbReference>
<dbReference type="InterPro" id="IPR036322">
    <property type="entry name" value="WD40_repeat_dom_sf"/>
</dbReference>
<dbReference type="PANTHER" id="PTHR43991">
    <property type="entry name" value="WD REPEAT PROTEIN (AFU_ORTHOLOGUE AFUA_8G05640)-RELATED"/>
    <property type="match status" value="1"/>
</dbReference>
<evidence type="ECO:0000313" key="3">
    <source>
        <dbReference type="Proteomes" id="UP000745764"/>
    </source>
</evidence>
<reference evidence="2" key="1">
    <citation type="submission" date="2020-06" db="EMBL/GenBank/DDBJ databases">
        <authorList>
            <person name="Onetto C."/>
        </authorList>
    </citation>
    <scope>NUCLEOTIDE SEQUENCE</scope>
</reference>
<evidence type="ECO:0000256" key="1">
    <source>
        <dbReference type="SAM" id="MobiDB-lite"/>
    </source>
</evidence>
<organism evidence="2 3">
    <name type="scientific">Aureobasidium uvarum</name>
    <dbReference type="NCBI Taxonomy" id="2773716"/>
    <lineage>
        <taxon>Eukaryota</taxon>
        <taxon>Fungi</taxon>
        <taxon>Dikarya</taxon>
        <taxon>Ascomycota</taxon>
        <taxon>Pezizomycotina</taxon>
        <taxon>Dothideomycetes</taxon>
        <taxon>Dothideomycetidae</taxon>
        <taxon>Dothideales</taxon>
        <taxon>Saccotheciaceae</taxon>
        <taxon>Aureobasidium</taxon>
    </lineage>
</organism>
<gene>
    <name evidence="2" type="ORF">AWRI4620_LOCUS7321</name>
</gene>
<dbReference type="SUPFAM" id="SSF50978">
    <property type="entry name" value="WD40 repeat-like"/>
    <property type="match status" value="1"/>
</dbReference>
<accession>A0A9N8PU76</accession>
<dbReference type="PANTHER" id="PTHR43991:SF12">
    <property type="entry name" value="WD REPEAT PROTEIN (AFU_ORTHOLOGUE AFUA_8G05640)"/>
    <property type="match status" value="1"/>
</dbReference>
<feature type="region of interest" description="Disordered" evidence="1">
    <location>
        <begin position="179"/>
        <end position="206"/>
    </location>
</feature>
<feature type="region of interest" description="Disordered" evidence="1">
    <location>
        <begin position="646"/>
        <end position="682"/>
    </location>
</feature>
<dbReference type="OrthoDB" id="20669at2759"/>
<feature type="compositionally biased region" description="Low complexity" evidence="1">
    <location>
        <begin position="179"/>
        <end position="199"/>
    </location>
</feature>
<proteinExistence type="predicted"/>
<name>A0A9N8PU76_9PEZI</name>